<dbReference type="GO" id="GO:0006508">
    <property type="term" value="P:proteolysis"/>
    <property type="evidence" value="ECO:0007669"/>
    <property type="project" value="UniProtKB-KW"/>
</dbReference>
<protein>
    <recommendedName>
        <fullName evidence="12">Peptidase M14 domain-containing protein</fullName>
    </recommendedName>
</protein>
<evidence type="ECO:0000256" key="7">
    <source>
        <dbReference type="ARBA" id="ARBA00022801"/>
    </source>
</evidence>
<dbReference type="PROSITE" id="PS52035">
    <property type="entry name" value="PEPTIDASE_M14"/>
    <property type="match status" value="1"/>
</dbReference>
<dbReference type="Pfam" id="PF00246">
    <property type="entry name" value="Peptidase_M14"/>
    <property type="match status" value="1"/>
</dbReference>
<dbReference type="PANTHER" id="PTHR11705">
    <property type="entry name" value="PROTEASE FAMILY M14 CARBOXYPEPTIDASE A,B"/>
    <property type="match status" value="1"/>
</dbReference>
<evidence type="ECO:0000256" key="6">
    <source>
        <dbReference type="ARBA" id="ARBA00022729"/>
    </source>
</evidence>
<dbReference type="CDD" id="cd03860">
    <property type="entry name" value="M14_CP_A-B_like"/>
    <property type="match status" value="1"/>
</dbReference>
<keyword evidence="7" id="KW-0378">Hydrolase</keyword>
<gene>
    <name evidence="13" type="ORF">BCR44DRAFT_129984</name>
</gene>
<dbReference type="EMBL" id="MCFL01000035">
    <property type="protein sequence ID" value="ORZ33451.1"/>
    <property type="molecule type" value="Genomic_DNA"/>
</dbReference>
<sequence length="388" mass="41168">MEFVDEMVAAQPGLVSKAVIGKSHEGRDIVAVRLGLNSTTTTTAASAEGGGAKPKNSVIVLGGVHAREWASASMVNSIHNFAVHTSSSPRLTAILSTFDIYYIPITNPDGYEYTFTGDRLWRKNRQPLVESMSFNSTRCVGIDINRNFPSGWQPSSRADWALGLNGAGPCGLTYPGSKAAEAIEVKAVMDWAENVLVKEMRANVTAFYDVHAYSQLWMYSPGYSCVQKPHNPSALSSASLRASSAIARFSGARFTTGQICPVLYAAAGCSTDWAYESLKAPYSFAIELSPGRDDGAGFLLPADRIRITAGEMQAGLLASLEEMAGIAEQKEGDEVVPGWRASGNTASSKGEIDKKPKTAGSSGAGSTGSGWMSAVFGLGLAWWVSVVV</sequence>
<evidence type="ECO:0000256" key="10">
    <source>
        <dbReference type="PROSITE-ProRule" id="PRU01379"/>
    </source>
</evidence>
<dbReference type="AlphaFoldDB" id="A0A1Y2HHU6"/>
<dbReference type="PANTHER" id="PTHR11705:SF143">
    <property type="entry name" value="SLL0236 PROTEIN"/>
    <property type="match status" value="1"/>
</dbReference>
<comment type="cofactor">
    <cofactor evidence="1">
        <name>Zn(2+)</name>
        <dbReference type="ChEBI" id="CHEBI:29105"/>
    </cofactor>
</comment>
<dbReference type="GO" id="GO:0008270">
    <property type="term" value="F:zinc ion binding"/>
    <property type="evidence" value="ECO:0007669"/>
    <property type="project" value="InterPro"/>
</dbReference>
<evidence type="ECO:0000256" key="2">
    <source>
        <dbReference type="ARBA" id="ARBA00005988"/>
    </source>
</evidence>
<dbReference type="InterPro" id="IPR000834">
    <property type="entry name" value="Peptidase_M14"/>
</dbReference>
<feature type="domain" description="Peptidase M14" evidence="12">
    <location>
        <begin position="1"/>
        <end position="323"/>
    </location>
</feature>
<organism evidence="13 14">
    <name type="scientific">Catenaria anguillulae PL171</name>
    <dbReference type="NCBI Taxonomy" id="765915"/>
    <lineage>
        <taxon>Eukaryota</taxon>
        <taxon>Fungi</taxon>
        <taxon>Fungi incertae sedis</taxon>
        <taxon>Blastocladiomycota</taxon>
        <taxon>Blastocladiomycetes</taxon>
        <taxon>Blastocladiales</taxon>
        <taxon>Catenariaceae</taxon>
        <taxon>Catenaria</taxon>
    </lineage>
</organism>
<evidence type="ECO:0000256" key="4">
    <source>
        <dbReference type="ARBA" id="ARBA00022670"/>
    </source>
</evidence>
<dbReference type="PRINTS" id="PR00765">
    <property type="entry name" value="CRBOXYPTASEA"/>
</dbReference>
<dbReference type="GO" id="GO:0004181">
    <property type="term" value="F:metallocarboxypeptidase activity"/>
    <property type="evidence" value="ECO:0007669"/>
    <property type="project" value="InterPro"/>
</dbReference>
<comment type="similarity">
    <text evidence="2 10">Belongs to the peptidase M14 family.</text>
</comment>
<feature type="region of interest" description="Disordered" evidence="11">
    <location>
        <begin position="331"/>
        <end position="367"/>
    </location>
</feature>
<dbReference type="SMART" id="SM00631">
    <property type="entry name" value="Zn_pept"/>
    <property type="match status" value="1"/>
</dbReference>
<dbReference type="OrthoDB" id="3626597at2759"/>
<keyword evidence="5" id="KW-0479">Metal-binding</keyword>
<evidence type="ECO:0000259" key="12">
    <source>
        <dbReference type="PROSITE" id="PS52035"/>
    </source>
</evidence>
<dbReference type="Gene3D" id="3.40.630.10">
    <property type="entry name" value="Zn peptidases"/>
    <property type="match status" value="1"/>
</dbReference>
<feature type="active site" description="Proton donor/acceptor" evidence="10">
    <location>
        <position position="287"/>
    </location>
</feature>
<dbReference type="SUPFAM" id="SSF53187">
    <property type="entry name" value="Zn-dependent exopeptidases"/>
    <property type="match status" value="1"/>
</dbReference>
<keyword evidence="14" id="KW-1185">Reference proteome</keyword>
<keyword evidence="9" id="KW-0482">Metalloprotease</keyword>
<evidence type="ECO:0000256" key="9">
    <source>
        <dbReference type="ARBA" id="ARBA00023049"/>
    </source>
</evidence>
<dbReference type="FunFam" id="3.40.630.10:FF:000084">
    <property type="entry name" value="Carboxypeptidase B2"/>
    <property type="match status" value="1"/>
</dbReference>
<keyword evidence="4" id="KW-0645">Protease</keyword>
<comment type="caution">
    <text evidence="13">The sequence shown here is derived from an EMBL/GenBank/DDBJ whole genome shotgun (WGS) entry which is preliminary data.</text>
</comment>
<evidence type="ECO:0000313" key="14">
    <source>
        <dbReference type="Proteomes" id="UP000193411"/>
    </source>
</evidence>
<accession>A0A1Y2HHU6</accession>
<dbReference type="Proteomes" id="UP000193411">
    <property type="component" value="Unassembled WGS sequence"/>
</dbReference>
<evidence type="ECO:0000256" key="1">
    <source>
        <dbReference type="ARBA" id="ARBA00001947"/>
    </source>
</evidence>
<proteinExistence type="inferred from homology"/>
<reference evidence="13 14" key="1">
    <citation type="submission" date="2016-07" db="EMBL/GenBank/DDBJ databases">
        <title>Pervasive Adenine N6-methylation of Active Genes in Fungi.</title>
        <authorList>
            <consortium name="DOE Joint Genome Institute"/>
            <person name="Mondo S.J."/>
            <person name="Dannebaum R.O."/>
            <person name="Kuo R.C."/>
            <person name="Labutti K."/>
            <person name="Haridas S."/>
            <person name="Kuo A."/>
            <person name="Salamov A."/>
            <person name="Ahrendt S.R."/>
            <person name="Lipzen A."/>
            <person name="Sullivan W."/>
            <person name="Andreopoulos W.B."/>
            <person name="Clum A."/>
            <person name="Lindquist E."/>
            <person name="Daum C."/>
            <person name="Ramamoorthy G.K."/>
            <person name="Gryganskyi A."/>
            <person name="Culley D."/>
            <person name="Magnuson J.K."/>
            <person name="James T.Y."/>
            <person name="O'Malley M.A."/>
            <person name="Stajich J.E."/>
            <person name="Spatafora J.W."/>
            <person name="Visel A."/>
            <person name="Grigoriev I.V."/>
        </authorList>
    </citation>
    <scope>NUCLEOTIDE SEQUENCE [LARGE SCALE GENOMIC DNA]</scope>
    <source>
        <strain evidence="13 14">PL171</strain>
    </source>
</reference>
<evidence type="ECO:0000256" key="11">
    <source>
        <dbReference type="SAM" id="MobiDB-lite"/>
    </source>
</evidence>
<dbReference type="GO" id="GO:0005615">
    <property type="term" value="C:extracellular space"/>
    <property type="evidence" value="ECO:0007669"/>
    <property type="project" value="TreeGrafter"/>
</dbReference>
<name>A0A1Y2HHU6_9FUNG</name>
<keyword evidence="3" id="KW-0121">Carboxypeptidase</keyword>
<evidence type="ECO:0000256" key="8">
    <source>
        <dbReference type="ARBA" id="ARBA00022833"/>
    </source>
</evidence>
<evidence type="ECO:0000256" key="3">
    <source>
        <dbReference type="ARBA" id="ARBA00022645"/>
    </source>
</evidence>
<keyword evidence="8" id="KW-0862">Zinc</keyword>
<evidence type="ECO:0000256" key="5">
    <source>
        <dbReference type="ARBA" id="ARBA00022723"/>
    </source>
</evidence>
<evidence type="ECO:0000313" key="13">
    <source>
        <dbReference type="EMBL" id="ORZ33451.1"/>
    </source>
</evidence>
<keyword evidence="6" id="KW-0732">Signal</keyword>